<name>A0A318IL40_BURPY</name>
<gene>
    <name evidence="1" type="ORF">NA66_1008193</name>
</gene>
<accession>A0A318IL40</accession>
<comment type="caution">
    <text evidence="1">The sequence shown here is derived from an EMBL/GenBank/DDBJ whole genome shotgun (WGS) entry which is preliminary data.</text>
</comment>
<evidence type="ECO:0000313" key="1">
    <source>
        <dbReference type="EMBL" id="PXX34882.1"/>
    </source>
</evidence>
<dbReference type="Proteomes" id="UP000247755">
    <property type="component" value="Unassembled WGS sequence"/>
</dbReference>
<dbReference type="EMBL" id="QJJY01000008">
    <property type="protein sequence ID" value="PXX34882.1"/>
    <property type="molecule type" value="Genomic_DNA"/>
</dbReference>
<organism evidence="1 2">
    <name type="scientific">Burkholderia pyrrocinia</name>
    <name type="common">Pseudomonas pyrrocinia</name>
    <dbReference type="NCBI Taxonomy" id="60550"/>
    <lineage>
        <taxon>Bacteria</taxon>
        <taxon>Pseudomonadati</taxon>
        <taxon>Pseudomonadota</taxon>
        <taxon>Betaproteobacteria</taxon>
        <taxon>Burkholderiales</taxon>
        <taxon>Burkholderiaceae</taxon>
        <taxon>Burkholderia</taxon>
        <taxon>Burkholderia cepacia complex</taxon>
    </lineage>
</organism>
<protein>
    <submittedName>
        <fullName evidence="1">Sarcosine oxidase subunit beta</fullName>
    </submittedName>
</protein>
<sequence>MARLIDTGAAGTPIEPFAIARFVAPATTARAAA</sequence>
<proteinExistence type="predicted"/>
<reference evidence="1 2" key="1">
    <citation type="submission" date="2018-05" db="EMBL/GenBank/DDBJ databases">
        <title>Comparative genomics of bacterial root endophytes of switchgrass collected from native prairies over two seasons.</title>
        <authorList>
            <person name="Tang Y."/>
        </authorList>
    </citation>
    <scope>NUCLEOTIDE SEQUENCE [LARGE SCALE GENOMIC DNA]</scope>
    <source>
        <strain evidence="1 2">NFIX32</strain>
    </source>
</reference>
<dbReference type="AlphaFoldDB" id="A0A318IL40"/>
<evidence type="ECO:0000313" key="2">
    <source>
        <dbReference type="Proteomes" id="UP000247755"/>
    </source>
</evidence>